<accession>A0ABS2ULY3</accession>
<organism evidence="1 2">
    <name type="scientific">Streptomyces zhihengii</name>
    <dbReference type="NCBI Taxonomy" id="1818004"/>
    <lineage>
        <taxon>Bacteria</taxon>
        <taxon>Bacillati</taxon>
        <taxon>Actinomycetota</taxon>
        <taxon>Actinomycetes</taxon>
        <taxon>Kitasatosporales</taxon>
        <taxon>Streptomycetaceae</taxon>
        <taxon>Streptomyces</taxon>
    </lineage>
</organism>
<dbReference type="PANTHER" id="PTHR36439:SF1">
    <property type="entry name" value="DUF1697 DOMAIN-CONTAINING PROTEIN"/>
    <property type="match status" value="1"/>
</dbReference>
<dbReference type="PIRSF" id="PIRSF008502">
    <property type="entry name" value="UCP008502"/>
    <property type="match status" value="1"/>
</dbReference>
<evidence type="ECO:0000313" key="1">
    <source>
        <dbReference type="EMBL" id="MBM9618553.1"/>
    </source>
</evidence>
<dbReference type="InterPro" id="IPR012545">
    <property type="entry name" value="DUF1697"/>
</dbReference>
<protein>
    <submittedName>
        <fullName evidence="1">DUF1697 domain-containing protein</fullName>
    </submittedName>
</protein>
<dbReference type="EMBL" id="JAFEJA010000001">
    <property type="protein sequence ID" value="MBM9618553.1"/>
    <property type="molecule type" value="Genomic_DNA"/>
</dbReference>
<evidence type="ECO:0000313" key="2">
    <source>
        <dbReference type="Proteomes" id="UP000664109"/>
    </source>
</evidence>
<sequence length="185" mass="19922">MTARYAVLLRGINVGGARKVPMARLREVLADLGYDDVVTYLQSGNAVLSAPTDAGGEEAVAARIEAGIEKAFGFRVETLVRDGAHLRAVADACPFPAAELQGKQLHVTFLSGAPDAERLAAVDTAALLPEEFRTGDRVLYLYTPDGLGRSRLAQVLARPSLFQGLVATTRNWNTVAKLVEMTRER</sequence>
<proteinExistence type="predicted"/>
<dbReference type="Pfam" id="PF08002">
    <property type="entry name" value="DUF1697"/>
    <property type="match status" value="1"/>
</dbReference>
<reference evidence="1 2" key="1">
    <citation type="journal article" date="2016" name="Arch. Microbiol.">
        <title>Streptomyces zhihengii sp. nov., isolated from rhizospheric soil of Psammosilene tunicoides.</title>
        <authorList>
            <person name="Huang M.J."/>
            <person name="Fei J.J."/>
            <person name="Salam N."/>
            <person name="Kim C.J."/>
            <person name="Hozzein W.N."/>
            <person name="Xiao M."/>
            <person name="Huang H.Q."/>
            <person name="Li W.J."/>
        </authorList>
    </citation>
    <scope>NUCLEOTIDE SEQUENCE [LARGE SCALE GENOMIC DNA]</scope>
    <source>
        <strain evidence="1 2">YIM T102</strain>
    </source>
</reference>
<gene>
    <name evidence="1" type="ORF">JE024_07275</name>
</gene>
<keyword evidence="2" id="KW-1185">Reference proteome</keyword>
<dbReference type="RefSeq" id="WP_205372813.1">
    <property type="nucleotide sequence ID" value="NZ_JAFEJA010000001.1"/>
</dbReference>
<name>A0ABS2ULY3_9ACTN</name>
<dbReference type="Gene3D" id="3.30.70.1280">
    <property type="entry name" value="SP0830-like domains"/>
    <property type="match status" value="1"/>
</dbReference>
<dbReference type="Proteomes" id="UP000664109">
    <property type="component" value="Unassembled WGS sequence"/>
</dbReference>
<dbReference type="PANTHER" id="PTHR36439">
    <property type="entry name" value="BLL4334 PROTEIN"/>
    <property type="match status" value="1"/>
</dbReference>
<dbReference type="SUPFAM" id="SSF160379">
    <property type="entry name" value="SP0830-like"/>
    <property type="match status" value="1"/>
</dbReference>
<comment type="caution">
    <text evidence="1">The sequence shown here is derived from an EMBL/GenBank/DDBJ whole genome shotgun (WGS) entry which is preliminary data.</text>
</comment>